<feature type="compositionally biased region" description="Basic residues" evidence="5">
    <location>
        <begin position="306"/>
        <end position="316"/>
    </location>
</feature>
<reference evidence="6 7" key="1">
    <citation type="submission" date="2024-03" db="EMBL/GenBank/DDBJ databases">
        <authorList>
            <person name="Brejova B."/>
        </authorList>
    </citation>
    <scope>NUCLEOTIDE SEQUENCE [LARGE SCALE GENOMIC DNA]</scope>
    <source>
        <strain evidence="6 7">CBS 14171</strain>
    </source>
</reference>
<feature type="compositionally biased region" description="Acidic residues" evidence="5">
    <location>
        <begin position="226"/>
        <end position="235"/>
    </location>
</feature>
<evidence type="ECO:0000256" key="3">
    <source>
        <dbReference type="ARBA" id="ARBA00022801"/>
    </source>
</evidence>
<sequence length="340" mass="37376">MDTCRNPLQVLTSKYEICVIGAENTGKSTLIYTYVHSTPPPPPQSSHHRQIENENLYQKHIYNPQTHAVHSFSIFDSNFGRDEMFTARERLPVMNAHCIMLVYAIDDYDSFAVMEDLHAGVMSVRRDQAGEEPACVVVATKSDLDASARCVSECEGRELAARLGAMSFHECSARDGGAASVSGAFEELVEFLARRSQKERESEAERSRAVPTSASGNGNGNGSSFSDEEEEEEEGANGALVGESSMMNPIVRKTSHESVKLHSSSSSATLPVQVNKNNKVDKHSRQSSQATTTATATSTTSQAKRQPPHKPFHKPPQRQNLGKLDNNHNAREIHKCCIIM</sequence>
<feature type="compositionally biased region" description="Basic and acidic residues" evidence="5">
    <location>
        <begin position="196"/>
        <end position="208"/>
    </location>
</feature>
<evidence type="ECO:0000256" key="4">
    <source>
        <dbReference type="ARBA" id="ARBA00048098"/>
    </source>
</evidence>
<dbReference type="RefSeq" id="XP_066830486.1">
    <property type="nucleotide sequence ID" value="XM_066973670.1"/>
</dbReference>
<dbReference type="SMART" id="SM00173">
    <property type="entry name" value="RAS"/>
    <property type="match status" value="1"/>
</dbReference>
<dbReference type="InterPro" id="IPR001806">
    <property type="entry name" value="Small_GTPase"/>
</dbReference>
<evidence type="ECO:0000313" key="7">
    <source>
        <dbReference type="Proteomes" id="UP001497383"/>
    </source>
</evidence>
<feature type="compositionally biased region" description="Low complexity" evidence="5">
    <location>
        <begin position="286"/>
        <end position="305"/>
    </location>
</feature>
<dbReference type="PROSITE" id="PS51421">
    <property type="entry name" value="RAS"/>
    <property type="match status" value="1"/>
</dbReference>
<comment type="catalytic activity">
    <reaction evidence="4">
        <text>GTP + H2O = GDP + phosphate + H(+)</text>
        <dbReference type="Rhea" id="RHEA:19669"/>
        <dbReference type="ChEBI" id="CHEBI:15377"/>
        <dbReference type="ChEBI" id="CHEBI:15378"/>
        <dbReference type="ChEBI" id="CHEBI:37565"/>
        <dbReference type="ChEBI" id="CHEBI:43474"/>
        <dbReference type="ChEBI" id="CHEBI:58189"/>
        <dbReference type="EC" id="3.6.5.2"/>
    </reaction>
</comment>
<dbReference type="InterPro" id="IPR051065">
    <property type="entry name" value="Ras-related_GTPase"/>
</dbReference>
<evidence type="ECO:0000256" key="1">
    <source>
        <dbReference type="ARBA" id="ARBA00008344"/>
    </source>
</evidence>
<dbReference type="Pfam" id="PF00071">
    <property type="entry name" value="Ras"/>
    <property type="match status" value="1"/>
</dbReference>
<name>A0ABP0ZMF7_9ASCO</name>
<dbReference type="Gene3D" id="3.40.50.300">
    <property type="entry name" value="P-loop containing nucleotide triphosphate hydrolases"/>
    <property type="match status" value="1"/>
</dbReference>
<evidence type="ECO:0000313" key="6">
    <source>
        <dbReference type="EMBL" id="CAK9439417.1"/>
    </source>
</evidence>
<keyword evidence="3" id="KW-0378">Hydrolase</keyword>
<dbReference type="InterPro" id="IPR027417">
    <property type="entry name" value="P-loop_NTPase"/>
</dbReference>
<evidence type="ECO:0000256" key="2">
    <source>
        <dbReference type="ARBA" id="ARBA00011984"/>
    </source>
</evidence>
<comment type="similarity">
    <text evidence="1">Belongs to the small GTPase superfamily. Ras family.</text>
</comment>
<dbReference type="GeneID" id="92208744"/>
<dbReference type="Proteomes" id="UP001497383">
    <property type="component" value="Chromosome 4"/>
</dbReference>
<dbReference type="SMART" id="SM00175">
    <property type="entry name" value="RAB"/>
    <property type="match status" value="1"/>
</dbReference>
<feature type="compositionally biased region" description="Polar residues" evidence="5">
    <location>
        <begin position="268"/>
        <end position="277"/>
    </location>
</feature>
<protein>
    <recommendedName>
        <fullName evidence="2">small monomeric GTPase</fullName>
        <ecNumber evidence="2">3.6.5.2</ecNumber>
    </recommendedName>
</protein>
<dbReference type="EC" id="3.6.5.2" evidence="2"/>
<dbReference type="EMBL" id="OZ022408">
    <property type="protein sequence ID" value="CAK9439417.1"/>
    <property type="molecule type" value="Genomic_DNA"/>
</dbReference>
<accession>A0ABP0ZMF7</accession>
<evidence type="ECO:0000256" key="5">
    <source>
        <dbReference type="SAM" id="MobiDB-lite"/>
    </source>
</evidence>
<feature type="region of interest" description="Disordered" evidence="5">
    <location>
        <begin position="196"/>
        <end position="327"/>
    </location>
</feature>
<keyword evidence="7" id="KW-1185">Reference proteome</keyword>
<gene>
    <name evidence="6" type="ORF">LODBEIA_P35480</name>
</gene>
<dbReference type="PANTHER" id="PTHR45704">
    <property type="entry name" value="RAS-LIKE FAMILY MEMBER 11"/>
    <property type="match status" value="1"/>
</dbReference>
<proteinExistence type="inferred from homology"/>
<dbReference type="PROSITE" id="PS51419">
    <property type="entry name" value="RAB"/>
    <property type="match status" value="1"/>
</dbReference>
<organism evidence="6 7">
    <name type="scientific">Lodderomyces beijingensis</name>
    <dbReference type="NCBI Taxonomy" id="1775926"/>
    <lineage>
        <taxon>Eukaryota</taxon>
        <taxon>Fungi</taxon>
        <taxon>Dikarya</taxon>
        <taxon>Ascomycota</taxon>
        <taxon>Saccharomycotina</taxon>
        <taxon>Pichiomycetes</taxon>
        <taxon>Debaryomycetaceae</taxon>
        <taxon>Candida/Lodderomyces clade</taxon>
        <taxon>Lodderomyces</taxon>
    </lineage>
</organism>
<dbReference type="SUPFAM" id="SSF52540">
    <property type="entry name" value="P-loop containing nucleoside triphosphate hydrolases"/>
    <property type="match status" value="1"/>
</dbReference>